<dbReference type="PANTHER" id="PTHR43792:SF1">
    <property type="entry name" value="N-ACETYLTRANSFERASE DOMAIN-CONTAINING PROTEIN"/>
    <property type="match status" value="1"/>
</dbReference>
<proteinExistence type="predicted"/>
<evidence type="ECO:0000313" key="3">
    <source>
        <dbReference type="Proteomes" id="UP001382935"/>
    </source>
</evidence>
<dbReference type="PROSITE" id="PS51186">
    <property type="entry name" value="GNAT"/>
    <property type="match status" value="1"/>
</dbReference>
<sequence>MSEVVAQTARLRLRTWDDPRWEAFVALTNTPAVMRWLGGVFSPEQMAAARARLDAYQRDYGFTFWAVERHEEDALLGFCGLKRANAPGAEPLHGEVEIGWRLREDAWGQGYAREAAATSLDLAFDRFGAARVIAFTAAGNAPSQTLMKRLGMRHWPQHDYIDARFPAHAPPNPQVTFGITREEWAAQRASLA</sequence>
<dbReference type="SUPFAM" id="SSF55729">
    <property type="entry name" value="Acyl-CoA N-acyltransferases (Nat)"/>
    <property type="match status" value="1"/>
</dbReference>
<organism evidence="2 3">
    <name type="scientific">Sphingomonas kaistensis</name>
    <dbReference type="NCBI Taxonomy" id="298708"/>
    <lineage>
        <taxon>Bacteria</taxon>
        <taxon>Pseudomonadati</taxon>
        <taxon>Pseudomonadota</taxon>
        <taxon>Alphaproteobacteria</taxon>
        <taxon>Sphingomonadales</taxon>
        <taxon>Sphingomonadaceae</taxon>
        <taxon>Sphingomonas</taxon>
    </lineage>
</organism>
<dbReference type="InterPro" id="IPR000182">
    <property type="entry name" value="GNAT_dom"/>
</dbReference>
<evidence type="ECO:0000259" key="1">
    <source>
        <dbReference type="PROSITE" id="PS51186"/>
    </source>
</evidence>
<accession>A0ABZ2G166</accession>
<gene>
    <name evidence="2" type="ORF">V6R86_08210</name>
</gene>
<dbReference type="InterPro" id="IPR051531">
    <property type="entry name" value="N-acetyltransferase"/>
</dbReference>
<dbReference type="RefSeq" id="WP_338503598.1">
    <property type="nucleotide sequence ID" value="NZ_CP145607.1"/>
</dbReference>
<dbReference type="InterPro" id="IPR016181">
    <property type="entry name" value="Acyl_CoA_acyltransferase"/>
</dbReference>
<feature type="domain" description="N-acetyltransferase" evidence="1">
    <location>
        <begin position="11"/>
        <end position="168"/>
    </location>
</feature>
<dbReference type="Pfam" id="PF13302">
    <property type="entry name" value="Acetyltransf_3"/>
    <property type="match status" value="1"/>
</dbReference>
<dbReference type="PANTHER" id="PTHR43792">
    <property type="entry name" value="GNAT FAMILY, PUTATIVE (AFU_ORTHOLOGUE AFUA_3G00765)-RELATED-RELATED"/>
    <property type="match status" value="1"/>
</dbReference>
<reference evidence="2 3" key="1">
    <citation type="submission" date="2024-02" db="EMBL/GenBank/DDBJ databases">
        <title>Full genome sequence of Sphingomonas kaistensis.</title>
        <authorList>
            <person name="Poletto B.L."/>
            <person name="Silva G."/>
            <person name="Galante D."/>
            <person name="Campos K.R."/>
            <person name="Santos M.B.N."/>
            <person name="Sacchi C.T."/>
        </authorList>
    </citation>
    <scope>NUCLEOTIDE SEQUENCE [LARGE SCALE GENOMIC DNA]</scope>
    <source>
        <strain evidence="2 3">MA4R</strain>
    </source>
</reference>
<name>A0ABZ2G166_9SPHN</name>
<dbReference type="EMBL" id="CP145607">
    <property type="protein sequence ID" value="WWM70655.1"/>
    <property type="molecule type" value="Genomic_DNA"/>
</dbReference>
<dbReference type="Gene3D" id="3.40.630.30">
    <property type="match status" value="1"/>
</dbReference>
<dbReference type="Proteomes" id="UP001382935">
    <property type="component" value="Chromosome"/>
</dbReference>
<protein>
    <submittedName>
        <fullName evidence="2">GNAT family N-acetyltransferase</fullName>
    </submittedName>
</protein>
<evidence type="ECO:0000313" key="2">
    <source>
        <dbReference type="EMBL" id="WWM70655.1"/>
    </source>
</evidence>
<keyword evidence="3" id="KW-1185">Reference proteome</keyword>